<dbReference type="EMBL" id="WTYN01000001">
    <property type="protein sequence ID" value="MXO62399.1"/>
    <property type="molecule type" value="Genomic_DNA"/>
</dbReference>
<evidence type="ECO:0008006" key="3">
    <source>
        <dbReference type="Google" id="ProtNLM"/>
    </source>
</evidence>
<evidence type="ECO:0000313" key="2">
    <source>
        <dbReference type="Proteomes" id="UP000445582"/>
    </source>
</evidence>
<dbReference type="Proteomes" id="UP000445582">
    <property type="component" value="Unassembled WGS sequence"/>
</dbReference>
<comment type="caution">
    <text evidence="1">The sequence shown here is derived from an EMBL/GenBank/DDBJ whole genome shotgun (WGS) entry which is preliminary data.</text>
</comment>
<dbReference type="AlphaFoldDB" id="A0A844YGC7"/>
<gene>
    <name evidence="1" type="ORF">GRI48_05165</name>
</gene>
<proteinExistence type="predicted"/>
<accession>A0A844YGC7</accession>
<sequence>MTKTADYDLPSGVVGLTGPIDKPAPGTLPIRGDLAHIALAHRYLAAHYVIPQLRTVAEGGATFLLQMRDNADPGVALDAGTEIEVLDVAGDWIWACCGPEGPSGYLRSASLAA</sequence>
<evidence type="ECO:0000313" key="1">
    <source>
        <dbReference type="EMBL" id="MXO62399.1"/>
    </source>
</evidence>
<dbReference type="RefSeq" id="WP_160672370.1">
    <property type="nucleotide sequence ID" value="NZ_WTYN01000001.1"/>
</dbReference>
<reference evidence="1 2" key="1">
    <citation type="submission" date="2019-12" db="EMBL/GenBank/DDBJ databases">
        <title>Genomic-based taxomic classification of the family Erythrobacteraceae.</title>
        <authorList>
            <person name="Xu L."/>
        </authorList>
    </citation>
    <scope>NUCLEOTIDE SEQUENCE [LARGE SCALE GENOMIC DNA]</scope>
    <source>
        <strain evidence="1 2">MCCC 1A09965</strain>
    </source>
</reference>
<dbReference type="OrthoDB" id="9813368at2"/>
<keyword evidence="2" id="KW-1185">Reference proteome</keyword>
<name>A0A844YGC7_9SPHN</name>
<protein>
    <recommendedName>
        <fullName evidence="3">Bacterial dipeptidyl-peptidase SH3 domain-containing protein</fullName>
    </recommendedName>
</protein>
<organism evidence="1 2">
    <name type="scientific">Qipengyuania oceanensis</name>
    <dbReference type="NCBI Taxonomy" id="1463597"/>
    <lineage>
        <taxon>Bacteria</taxon>
        <taxon>Pseudomonadati</taxon>
        <taxon>Pseudomonadota</taxon>
        <taxon>Alphaproteobacteria</taxon>
        <taxon>Sphingomonadales</taxon>
        <taxon>Erythrobacteraceae</taxon>
        <taxon>Qipengyuania</taxon>
    </lineage>
</organism>